<dbReference type="Pfam" id="PF07859">
    <property type="entry name" value="Abhydrolase_3"/>
    <property type="match status" value="1"/>
</dbReference>
<evidence type="ECO:0000256" key="2">
    <source>
        <dbReference type="ARBA" id="ARBA00022801"/>
    </source>
</evidence>
<sequence length="349" mass="39092">MRYITIVLLLFLGTKNYAQAKLAGSYGLDPAVQEFLEAIHSYNGSPLEKLPLNIGRPAMENMQKDSTLTYDKVSFTKAIFKEENKEVNVVVVKPKKAKKLLPTLVYFHGGGWVFNSFETHKRLMRDIALKAEVAIVFVEYSRAPEASYPVANEEGYTATLFVSKHGKKYGLDSNNIIVGGDSAGGNMATAVTMMAKRKGFPKIQGQVLLYPVTDTNLNTNSYERFSKGHYLTRATMKWFWDVYTPKKETQILPTVAPLKASLEELQNLPQTLLITAEYDVLRDEGEAYAKKLRTAGVPVISTRYGGTIHDFIVLNPLRETVASKAAVAQISSFLKESYKRKKKNNDKEL</sequence>
<dbReference type="PANTHER" id="PTHR48081:SF8">
    <property type="entry name" value="ALPHA_BETA HYDROLASE FOLD-3 DOMAIN-CONTAINING PROTEIN-RELATED"/>
    <property type="match status" value="1"/>
</dbReference>
<dbReference type="InterPro" id="IPR002168">
    <property type="entry name" value="Lipase_GDXG_HIS_AS"/>
</dbReference>
<keyword evidence="5" id="KW-1185">Reference proteome</keyword>
<dbReference type="PANTHER" id="PTHR48081">
    <property type="entry name" value="AB HYDROLASE SUPERFAMILY PROTEIN C4A8.06C"/>
    <property type="match status" value="1"/>
</dbReference>
<evidence type="ECO:0000313" key="4">
    <source>
        <dbReference type="EMBL" id="CAL2103915.1"/>
    </source>
</evidence>
<dbReference type="SUPFAM" id="SSF53474">
    <property type="entry name" value="alpha/beta-Hydrolases"/>
    <property type="match status" value="1"/>
</dbReference>
<dbReference type="EC" id="3.1.1.-" evidence="4"/>
<name>A0ABP1F046_9FLAO</name>
<feature type="domain" description="Alpha/beta hydrolase fold-3" evidence="3">
    <location>
        <begin position="104"/>
        <end position="312"/>
    </location>
</feature>
<comment type="caution">
    <text evidence="4">The sequence shown here is derived from an EMBL/GenBank/DDBJ whole genome shotgun (WGS) entry which is preliminary data.</text>
</comment>
<dbReference type="InterPro" id="IPR029058">
    <property type="entry name" value="AB_hydrolase_fold"/>
</dbReference>
<dbReference type="InterPro" id="IPR050300">
    <property type="entry name" value="GDXG_lipolytic_enzyme"/>
</dbReference>
<dbReference type="EMBL" id="CAXJIO010000014">
    <property type="protein sequence ID" value="CAL2103915.1"/>
    <property type="molecule type" value="Genomic_DNA"/>
</dbReference>
<reference evidence="4 5" key="1">
    <citation type="submission" date="2024-05" db="EMBL/GenBank/DDBJ databases">
        <authorList>
            <person name="Duchaud E."/>
        </authorList>
    </citation>
    <scope>NUCLEOTIDE SEQUENCE [LARGE SCALE GENOMIC DNA]</scope>
    <source>
        <strain evidence="4">Ena-SAMPLE-TAB-13-05-2024-13:56:06:370-140308</strain>
    </source>
</reference>
<gene>
    <name evidence="4" type="ORF">T190423A01A_50163</name>
</gene>
<keyword evidence="2 4" id="KW-0378">Hydrolase</keyword>
<dbReference type="RefSeq" id="WP_348718127.1">
    <property type="nucleotide sequence ID" value="NZ_CAXJIO010000014.1"/>
</dbReference>
<evidence type="ECO:0000313" key="5">
    <source>
        <dbReference type="Proteomes" id="UP001497527"/>
    </source>
</evidence>
<evidence type="ECO:0000256" key="1">
    <source>
        <dbReference type="ARBA" id="ARBA00010515"/>
    </source>
</evidence>
<organism evidence="4 5">
    <name type="scientific">Tenacibaculum polynesiense</name>
    <dbReference type="NCBI Taxonomy" id="3137857"/>
    <lineage>
        <taxon>Bacteria</taxon>
        <taxon>Pseudomonadati</taxon>
        <taxon>Bacteroidota</taxon>
        <taxon>Flavobacteriia</taxon>
        <taxon>Flavobacteriales</taxon>
        <taxon>Flavobacteriaceae</taxon>
        <taxon>Tenacibaculum</taxon>
    </lineage>
</organism>
<proteinExistence type="inferred from homology"/>
<accession>A0ABP1F046</accession>
<dbReference type="Proteomes" id="UP001497527">
    <property type="component" value="Unassembled WGS sequence"/>
</dbReference>
<evidence type="ECO:0000259" key="3">
    <source>
        <dbReference type="Pfam" id="PF07859"/>
    </source>
</evidence>
<protein>
    <submittedName>
        <fullName evidence="4">Acetyl esterase</fullName>
        <ecNumber evidence="4">3.1.1.-</ecNumber>
    </submittedName>
</protein>
<dbReference type="InterPro" id="IPR013094">
    <property type="entry name" value="AB_hydrolase_3"/>
</dbReference>
<dbReference type="Gene3D" id="3.40.50.1820">
    <property type="entry name" value="alpha/beta hydrolase"/>
    <property type="match status" value="1"/>
</dbReference>
<comment type="similarity">
    <text evidence="1">Belongs to the 'GDXG' lipolytic enzyme family.</text>
</comment>
<dbReference type="PROSITE" id="PS01173">
    <property type="entry name" value="LIPASE_GDXG_HIS"/>
    <property type="match status" value="1"/>
</dbReference>
<dbReference type="GO" id="GO:0016787">
    <property type="term" value="F:hydrolase activity"/>
    <property type="evidence" value="ECO:0007669"/>
    <property type="project" value="UniProtKB-KW"/>
</dbReference>